<dbReference type="OrthoDB" id="981112at2"/>
<gene>
    <name evidence="1" type="ORF">D6B99_16500</name>
</gene>
<dbReference type="Proteomes" id="UP000266118">
    <property type="component" value="Chromosome"/>
</dbReference>
<evidence type="ECO:0000313" key="2">
    <source>
        <dbReference type="Proteomes" id="UP000266118"/>
    </source>
</evidence>
<sequence>MKRNEEILEVMEWLYSMKDDFFFVDENIQEIEKSKVFLEKYWIGKEEYESKFSLLQTTIFNQDSFLPQNVFKDHFKIFGIDLAGGTFFKEEYGFFHDFLLNLNEEYFFIIENNCTSVMKEKRDVLLRFKFPASITYQELASGGTISNILLKGRYPKDYFVFGESASWGKYAANIDYDLYMIGFSPSIEKQIRSYFMEFTEDNKKLIRLMTPTENPTAREMHYSRMVNYLPSMIT</sequence>
<reference evidence="1 2" key="1">
    <citation type="submission" date="2018-09" db="EMBL/GenBank/DDBJ databases">
        <title>Arachidicoccus sp. nov., a bacterium isolated from soil.</title>
        <authorList>
            <person name="Weon H.-Y."/>
            <person name="Kwon S.-W."/>
            <person name="Lee S.A."/>
        </authorList>
    </citation>
    <scope>NUCLEOTIDE SEQUENCE [LARGE SCALE GENOMIC DNA]</scope>
    <source>
        <strain evidence="1 2">KIS59-12</strain>
    </source>
</reference>
<evidence type="ECO:0000313" key="1">
    <source>
        <dbReference type="EMBL" id="AYD49077.1"/>
    </source>
</evidence>
<dbReference type="KEGG" id="ark:D6B99_16500"/>
<accession>A0A386HT12</accession>
<dbReference type="EMBL" id="CP032489">
    <property type="protein sequence ID" value="AYD49077.1"/>
    <property type="molecule type" value="Genomic_DNA"/>
</dbReference>
<protein>
    <submittedName>
        <fullName evidence="1">Uncharacterized protein</fullName>
    </submittedName>
</protein>
<dbReference type="AlphaFoldDB" id="A0A386HT12"/>
<name>A0A386HT12_9BACT</name>
<dbReference type="RefSeq" id="WP_119990450.1">
    <property type="nucleotide sequence ID" value="NZ_CP032489.1"/>
</dbReference>
<keyword evidence="2" id="KW-1185">Reference proteome</keyword>
<proteinExistence type="predicted"/>
<organism evidence="1 2">
    <name type="scientific">Arachidicoccus soli</name>
    <dbReference type="NCBI Taxonomy" id="2341117"/>
    <lineage>
        <taxon>Bacteria</taxon>
        <taxon>Pseudomonadati</taxon>
        <taxon>Bacteroidota</taxon>
        <taxon>Chitinophagia</taxon>
        <taxon>Chitinophagales</taxon>
        <taxon>Chitinophagaceae</taxon>
        <taxon>Arachidicoccus</taxon>
    </lineage>
</organism>